<dbReference type="InterPro" id="IPR022764">
    <property type="entry name" value="Peptidase_S54_rhomboid_dom"/>
</dbReference>
<feature type="transmembrane region" description="Helical" evidence="7">
    <location>
        <begin position="184"/>
        <end position="205"/>
    </location>
</feature>
<dbReference type="GO" id="GO:0006508">
    <property type="term" value="P:proteolysis"/>
    <property type="evidence" value="ECO:0007669"/>
    <property type="project" value="UniProtKB-KW"/>
</dbReference>
<keyword evidence="6 7" id="KW-0472">Membrane</keyword>
<feature type="transmembrane region" description="Helical" evidence="7">
    <location>
        <begin position="212"/>
        <end position="229"/>
    </location>
</feature>
<accession>A0ABV8AQS8</accession>
<dbReference type="EC" id="3.4.21.-" evidence="9"/>
<sequence length="263" mass="30251">MFRNITPVVQNLLLINIVLFVVSAFLFPQLSDWFALYYIQSQNFQPFQFLTYMFMHADFWHLFGNMFGLLIFGPLLEQFLGPKKLLILWMVCGVGSGVLYSGYSAYKVNALETKVEAFQANPDPESFNRLVLDNRGYFDRAIFDFVDDYSKNPTDPVYVQRANQTLEAIVRIQSNVPMVGASGALFGILIAFAMLFPNTQLFLLFPPMPVKAKYLVLFYSLYTIYNVFVNNPLDNVAHFAHLSGLVIGAILVYRWKKERNSFY</sequence>
<comment type="similarity">
    <text evidence="2">Belongs to the peptidase S54 family.</text>
</comment>
<evidence type="ECO:0000256" key="5">
    <source>
        <dbReference type="ARBA" id="ARBA00022989"/>
    </source>
</evidence>
<feature type="transmembrane region" description="Helical" evidence="7">
    <location>
        <begin position="59"/>
        <end position="76"/>
    </location>
</feature>
<dbReference type="RefSeq" id="WP_377903063.1">
    <property type="nucleotide sequence ID" value="NZ_JBHRZS010000003.1"/>
</dbReference>
<dbReference type="InterPro" id="IPR035952">
    <property type="entry name" value="Rhomboid-like_sf"/>
</dbReference>
<organism evidence="9 10">
    <name type="scientific">Algoriphagus namhaensis</name>
    <dbReference type="NCBI Taxonomy" id="915353"/>
    <lineage>
        <taxon>Bacteria</taxon>
        <taxon>Pseudomonadati</taxon>
        <taxon>Bacteroidota</taxon>
        <taxon>Cytophagia</taxon>
        <taxon>Cytophagales</taxon>
        <taxon>Cyclobacteriaceae</taxon>
        <taxon>Algoriphagus</taxon>
    </lineage>
</organism>
<evidence type="ECO:0000259" key="8">
    <source>
        <dbReference type="Pfam" id="PF01694"/>
    </source>
</evidence>
<dbReference type="Proteomes" id="UP001595805">
    <property type="component" value="Unassembled WGS sequence"/>
</dbReference>
<feature type="domain" description="Peptidase S54 rhomboid" evidence="8">
    <location>
        <begin position="45"/>
        <end position="106"/>
    </location>
</feature>
<keyword evidence="5 7" id="KW-1133">Transmembrane helix</keyword>
<evidence type="ECO:0000313" key="9">
    <source>
        <dbReference type="EMBL" id="MFC3879029.1"/>
    </source>
</evidence>
<feature type="domain" description="Peptidase S54 rhomboid" evidence="8">
    <location>
        <begin position="174"/>
        <end position="253"/>
    </location>
</feature>
<dbReference type="Gene3D" id="1.20.1540.10">
    <property type="entry name" value="Rhomboid-like"/>
    <property type="match status" value="1"/>
</dbReference>
<evidence type="ECO:0000256" key="7">
    <source>
        <dbReference type="SAM" id="Phobius"/>
    </source>
</evidence>
<gene>
    <name evidence="9" type="ORF">ACFOSV_02520</name>
</gene>
<feature type="transmembrane region" description="Helical" evidence="7">
    <location>
        <begin position="85"/>
        <end position="103"/>
    </location>
</feature>
<dbReference type="GO" id="GO:0008233">
    <property type="term" value="F:peptidase activity"/>
    <property type="evidence" value="ECO:0007669"/>
    <property type="project" value="UniProtKB-KW"/>
</dbReference>
<evidence type="ECO:0000256" key="3">
    <source>
        <dbReference type="ARBA" id="ARBA00022692"/>
    </source>
</evidence>
<evidence type="ECO:0000256" key="2">
    <source>
        <dbReference type="ARBA" id="ARBA00009045"/>
    </source>
</evidence>
<dbReference type="SUPFAM" id="SSF144091">
    <property type="entry name" value="Rhomboid-like"/>
    <property type="match status" value="1"/>
</dbReference>
<evidence type="ECO:0000256" key="1">
    <source>
        <dbReference type="ARBA" id="ARBA00004141"/>
    </source>
</evidence>
<evidence type="ECO:0000256" key="6">
    <source>
        <dbReference type="ARBA" id="ARBA00023136"/>
    </source>
</evidence>
<comment type="subcellular location">
    <subcellularLocation>
        <location evidence="1">Membrane</location>
        <topology evidence="1">Multi-pass membrane protein</topology>
    </subcellularLocation>
</comment>
<protein>
    <submittedName>
        <fullName evidence="9">Rhomboid family intramembrane serine protease</fullName>
        <ecNumber evidence="9">3.4.21.-</ecNumber>
    </submittedName>
</protein>
<keyword evidence="4 9" id="KW-0378">Hydrolase</keyword>
<evidence type="ECO:0000313" key="10">
    <source>
        <dbReference type="Proteomes" id="UP001595805"/>
    </source>
</evidence>
<dbReference type="PANTHER" id="PTHR43731:SF14">
    <property type="entry name" value="PRESENILIN-ASSOCIATED RHOMBOID-LIKE PROTEIN, MITOCHONDRIAL"/>
    <property type="match status" value="1"/>
</dbReference>
<proteinExistence type="inferred from homology"/>
<comment type="caution">
    <text evidence="9">The sequence shown here is derived from an EMBL/GenBank/DDBJ whole genome shotgun (WGS) entry which is preliminary data.</text>
</comment>
<keyword evidence="10" id="KW-1185">Reference proteome</keyword>
<evidence type="ECO:0000256" key="4">
    <source>
        <dbReference type="ARBA" id="ARBA00022801"/>
    </source>
</evidence>
<keyword evidence="9" id="KW-0645">Protease</keyword>
<dbReference type="EMBL" id="JBHRZS010000003">
    <property type="protein sequence ID" value="MFC3879029.1"/>
    <property type="molecule type" value="Genomic_DNA"/>
</dbReference>
<dbReference type="PANTHER" id="PTHR43731">
    <property type="entry name" value="RHOMBOID PROTEASE"/>
    <property type="match status" value="1"/>
</dbReference>
<dbReference type="Pfam" id="PF01694">
    <property type="entry name" value="Rhomboid"/>
    <property type="match status" value="2"/>
</dbReference>
<keyword evidence="3 7" id="KW-0812">Transmembrane</keyword>
<feature type="transmembrane region" description="Helical" evidence="7">
    <location>
        <begin position="12"/>
        <end position="39"/>
    </location>
</feature>
<reference evidence="10" key="1">
    <citation type="journal article" date="2019" name="Int. J. Syst. Evol. Microbiol.">
        <title>The Global Catalogue of Microorganisms (GCM) 10K type strain sequencing project: providing services to taxonomists for standard genome sequencing and annotation.</title>
        <authorList>
            <consortium name="The Broad Institute Genomics Platform"/>
            <consortium name="The Broad Institute Genome Sequencing Center for Infectious Disease"/>
            <person name="Wu L."/>
            <person name="Ma J."/>
        </authorList>
    </citation>
    <scope>NUCLEOTIDE SEQUENCE [LARGE SCALE GENOMIC DNA]</scope>
    <source>
        <strain evidence="10">CCUG 60523</strain>
    </source>
</reference>
<dbReference type="InterPro" id="IPR050925">
    <property type="entry name" value="Rhomboid_protease_S54"/>
</dbReference>
<feature type="transmembrane region" description="Helical" evidence="7">
    <location>
        <begin position="235"/>
        <end position="253"/>
    </location>
</feature>
<name>A0ABV8AQS8_9BACT</name>